<dbReference type="Proteomes" id="UP000799441">
    <property type="component" value="Unassembled WGS sequence"/>
</dbReference>
<gene>
    <name evidence="3" type="ORF">K431DRAFT_299166</name>
</gene>
<evidence type="ECO:0000313" key="4">
    <source>
        <dbReference type="Proteomes" id="UP000799441"/>
    </source>
</evidence>
<dbReference type="AlphaFoldDB" id="A0A9P4QJS9"/>
<feature type="chain" id="PRO_5040269217" description="NTF2-like domain-containing protein" evidence="1">
    <location>
        <begin position="19"/>
        <end position="233"/>
    </location>
</feature>
<comment type="caution">
    <text evidence="3">The sequence shown here is derived from an EMBL/GenBank/DDBJ whole genome shotgun (WGS) entry which is preliminary data.</text>
</comment>
<reference evidence="3" key="1">
    <citation type="journal article" date="2020" name="Stud. Mycol.">
        <title>101 Dothideomycetes genomes: a test case for predicting lifestyles and emergence of pathogens.</title>
        <authorList>
            <person name="Haridas S."/>
            <person name="Albert R."/>
            <person name="Binder M."/>
            <person name="Bloem J."/>
            <person name="Labutti K."/>
            <person name="Salamov A."/>
            <person name="Andreopoulos B."/>
            <person name="Baker S."/>
            <person name="Barry K."/>
            <person name="Bills G."/>
            <person name="Bluhm B."/>
            <person name="Cannon C."/>
            <person name="Castanera R."/>
            <person name="Culley D."/>
            <person name="Daum C."/>
            <person name="Ezra D."/>
            <person name="Gonzalez J."/>
            <person name="Henrissat B."/>
            <person name="Kuo A."/>
            <person name="Liang C."/>
            <person name="Lipzen A."/>
            <person name="Lutzoni F."/>
            <person name="Magnuson J."/>
            <person name="Mondo S."/>
            <person name="Nolan M."/>
            <person name="Ohm R."/>
            <person name="Pangilinan J."/>
            <person name="Park H.-J."/>
            <person name="Ramirez L."/>
            <person name="Alfaro M."/>
            <person name="Sun H."/>
            <person name="Tritt A."/>
            <person name="Yoshinaga Y."/>
            <person name="Zwiers L.-H."/>
            <person name="Turgeon B."/>
            <person name="Goodwin S."/>
            <person name="Spatafora J."/>
            <person name="Crous P."/>
            <person name="Grigoriev I."/>
        </authorList>
    </citation>
    <scope>NUCLEOTIDE SEQUENCE</scope>
    <source>
        <strain evidence="3">CBS 116435</strain>
    </source>
</reference>
<dbReference type="OrthoDB" id="5596743at2759"/>
<proteinExistence type="predicted"/>
<feature type="signal peptide" evidence="1">
    <location>
        <begin position="1"/>
        <end position="18"/>
    </location>
</feature>
<dbReference type="EMBL" id="MU003765">
    <property type="protein sequence ID" value="KAF2726052.1"/>
    <property type="molecule type" value="Genomic_DNA"/>
</dbReference>
<organism evidence="3 4">
    <name type="scientific">Polychaeton citri CBS 116435</name>
    <dbReference type="NCBI Taxonomy" id="1314669"/>
    <lineage>
        <taxon>Eukaryota</taxon>
        <taxon>Fungi</taxon>
        <taxon>Dikarya</taxon>
        <taxon>Ascomycota</taxon>
        <taxon>Pezizomycotina</taxon>
        <taxon>Dothideomycetes</taxon>
        <taxon>Dothideomycetidae</taxon>
        <taxon>Capnodiales</taxon>
        <taxon>Capnodiaceae</taxon>
        <taxon>Polychaeton</taxon>
    </lineage>
</organism>
<dbReference type="Pfam" id="PF26534">
    <property type="entry name" value="NTF2_7"/>
    <property type="match status" value="1"/>
</dbReference>
<evidence type="ECO:0000259" key="2">
    <source>
        <dbReference type="Pfam" id="PF26534"/>
    </source>
</evidence>
<name>A0A9P4QJS9_9PEZI</name>
<feature type="domain" description="NTF2-like" evidence="2">
    <location>
        <begin position="38"/>
        <end position="188"/>
    </location>
</feature>
<dbReference type="InterPro" id="IPR058645">
    <property type="entry name" value="NTF2-like_dom_7"/>
</dbReference>
<evidence type="ECO:0000256" key="1">
    <source>
        <dbReference type="SAM" id="SignalP"/>
    </source>
</evidence>
<sequence>MRFTSFVAVSLLAATGLGAPTLEITVDGLVDTTILPAECVSDDDANNIGDIFRQLIQSYSDELALEALTEDFVDYSSSVNIIINGGADAPKNLTEPTFQGRQAFMDGQGAQPEIPFTTLFVKHGCDFVSMRWMSTRSAAGQATEVAAEPVIGTVIMDVVEDDENSYGWRVSAIYSEFNSGAWLVNLGVFDPEGPTTPVPSSRRLARRSVDTSSKRAGLVAKRSISQGFQGQVL</sequence>
<evidence type="ECO:0000313" key="3">
    <source>
        <dbReference type="EMBL" id="KAF2726052.1"/>
    </source>
</evidence>
<protein>
    <recommendedName>
        <fullName evidence="2">NTF2-like domain-containing protein</fullName>
    </recommendedName>
</protein>
<keyword evidence="4" id="KW-1185">Reference proteome</keyword>
<accession>A0A9P4QJS9</accession>
<keyword evidence="1" id="KW-0732">Signal</keyword>